<dbReference type="KEGG" id="mew:MSWAN_1686"/>
<dbReference type="RefSeq" id="WP_013826196.1">
    <property type="nucleotide sequence ID" value="NC_015574.1"/>
</dbReference>
<evidence type="ECO:0000313" key="2">
    <source>
        <dbReference type="Proteomes" id="UP000009231"/>
    </source>
</evidence>
<organism evidence="1 2">
    <name type="scientific">Methanobacterium paludis (strain DSM 25820 / JCM 18151 / SWAN1)</name>
    <dbReference type="NCBI Taxonomy" id="868131"/>
    <lineage>
        <taxon>Archaea</taxon>
        <taxon>Methanobacteriati</taxon>
        <taxon>Methanobacteriota</taxon>
        <taxon>Methanomada group</taxon>
        <taxon>Methanobacteria</taxon>
        <taxon>Methanobacteriales</taxon>
        <taxon>Methanobacteriaceae</taxon>
        <taxon>Methanobacterium</taxon>
    </lineage>
</organism>
<evidence type="ECO:0000313" key="1">
    <source>
        <dbReference type="EMBL" id="AEG18697.1"/>
    </source>
</evidence>
<accession>F6D3A5</accession>
<dbReference type="GeneID" id="10669196"/>
<sequence>MSKRLQVRIPHPGVWTDFENFVKGKYGHTYATLALEVEQALIDKMVTEGYGIYKEYQKPENKSTISNPQKIGHIHIIKKNPKIFCRYLYENYPNNAEISFRKLRDIIIEQTGRTHLDTHRSYVDSLQALNILRPLFIENDRYKNYKFIKKNIPESLIFEFKQYALEGG</sequence>
<dbReference type="EMBL" id="CP002772">
    <property type="protein sequence ID" value="AEG18697.1"/>
    <property type="molecule type" value="Genomic_DNA"/>
</dbReference>
<name>F6D3A5_METPW</name>
<reference evidence="1 2" key="1">
    <citation type="journal article" date="2014" name="Int. J. Syst. Evol. Microbiol.">
        <title>Methanobacterium paludis sp. nov. and a novel strain of Methanobacterium lacus isolated from northern peatlands.</title>
        <authorList>
            <person name="Cadillo-Quiroz H."/>
            <person name="Brauer S.L."/>
            <person name="Goodson N."/>
            <person name="Yavitt J.B."/>
            <person name="Zinder S.H."/>
        </authorList>
    </citation>
    <scope>NUCLEOTIDE SEQUENCE [LARGE SCALE GENOMIC DNA]</scope>
    <source>
        <strain evidence="2">DSM 25820 / JCM 18151 / SWAN1</strain>
    </source>
</reference>
<dbReference type="STRING" id="868131.MSWAN_1686"/>
<proteinExistence type="predicted"/>
<dbReference type="Proteomes" id="UP000009231">
    <property type="component" value="Chromosome"/>
</dbReference>
<dbReference type="AlphaFoldDB" id="F6D3A5"/>
<gene>
    <name evidence="1" type="ordered locus">MSWAN_1686</name>
</gene>
<keyword evidence="2" id="KW-1185">Reference proteome</keyword>
<dbReference type="HOGENOM" id="CLU_1582924_0_0_2"/>
<protein>
    <submittedName>
        <fullName evidence="1">Uncharacterized protein</fullName>
    </submittedName>
</protein>